<feature type="compositionally biased region" description="Basic and acidic residues" evidence="1">
    <location>
        <begin position="98"/>
        <end position="111"/>
    </location>
</feature>
<evidence type="ECO:0000313" key="2">
    <source>
        <dbReference type="EMBL" id="KAG2575013.1"/>
    </source>
</evidence>
<protein>
    <submittedName>
        <fullName evidence="2">Uncharacterized protein</fullName>
    </submittedName>
</protein>
<gene>
    <name evidence="2" type="ORF">PVAP13_7KG400370</name>
</gene>
<feature type="compositionally biased region" description="Low complexity" evidence="1">
    <location>
        <begin position="144"/>
        <end position="153"/>
    </location>
</feature>
<accession>A0A8T0QM17</accession>
<feature type="region of interest" description="Disordered" evidence="1">
    <location>
        <begin position="1"/>
        <end position="166"/>
    </location>
</feature>
<dbReference type="AlphaFoldDB" id="A0A8T0QM17"/>
<comment type="caution">
    <text evidence="2">The sequence shown here is derived from an EMBL/GenBank/DDBJ whole genome shotgun (WGS) entry which is preliminary data.</text>
</comment>
<sequence>MQRSPHHLVRGGAMGRGTAARRERRLEMRCTTAVARAAQRQPATAHELQPSTAVRRSGARAAQVTDEASATEEPRGVRRRAASPGTGRGPRTRRRRCVRDPRTAAMVERRSSRPAAPTERRPSATSNDDGGTTQCQCPVGGGSSSPTTRGGSSYLIFDECAPSSAK</sequence>
<evidence type="ECO:0000313" key="3">
    <source>
        <dbReference type="Proteomes" id="UP000823388"/>
    </source>
</evidence>
<reference evidence="2" key="1">
    <citation type="submission" date="2020-05" db="EMBL/GenBank/DDBJ databases">
        <title>WGS assembly of Panicum virgatum.</title>
        <authorList>
            <person name="Lovell J.T."/>
            <person name="Jenkins J."/>
            <person name="Shu S."/>
            <person name="Juenger T.E."/>
            <person name="Schmutz J."/>
        </authorList>
    </citation>
    <scope>NUCLEOTIDE SEQUENCE</scope>
    <source>
        <strain evidence="2">AP13</strain>
    </source>
</reference>
<keyword evidence="3" id="KW-1185">Reference proteome</keyword>
<dbReference type="Proteomes" id="UP000823388">
    <property type="component" value="Chromosome 7K"/>
</dbReference>
<feature type="compositionally biased region" description="Polar residues" evidence="1">
    <location>
        <begin position="123"/>
        <end position="136"/>
    </location>
</feature>
<name>A0A8T0QM17_PANVG</name>
<proteinExistence type="predicted"/>
<evidence type="ECO:0000256" key="1">
    <source>
        <dbReference type="SAM" id="MobiDB-lite"/>
    </source>
</evidence>
<organism evidence="2 3">
    <name type="scientific">Panicum virgatum</name>
    <name type="common">Blackwell switchgrass</name>
    <dbReference type="NCBI Taxonomy" id="38727"/>
    <lineage>
        <taxon>Eukaryota</taxon>
        <taxon>Viridiplantae</taxon>
        <taxon>Streptophyta</taxon>
        <taxon>Embryophyta</taxon>
        <taxon>Tracheophyta</taxon>
        <taxon>Spermatophyta</taxon>
        <taxon>Magnoliopsida</taxon>
        <taxon>Liliopsida</taxon>
        <taxon>Poales</taxon>
        <taxon>Poaceae</taxon>
        <taxon>PACMAD clade</taxon>
        <taxon>Panicoideae</taxon>
        <taxon>Panicodae</taxon>
        <taxon>Paniceae</taxon>
        <taxon>Panicinae</taxon>
        <taxon>Panicum</taxon>
        <taxon>Panicum sect. Hiantes</taxon>
    </lineage>
</organism>
<dbReference type="EMBL" id="CM029049">
    <property type="protein sequence ID" value="KAG2575013.1"/>
    <property type="molecule type" value="Genomic_DNA"/>
</dbReference>